<proteinExistence type="predicted"/>
<feature type="transmembrane region" description="Helical" evidence="1">
    <location>
        <begin position="178"/>
        <end position="197"/>
    </location>
</feature>
<dbReference type="InterPro" id="IPR007349">
    <property type="entry name" value="DUF418"/>
</dbReference>
<evidence type="ECO:0000259" key="2">
    <source>
        <dbReference type="Pfam" id="PF04235"/>
    </source>
</evidence>
<evidence type="ECO:0000256" key="1">
    <source>
        <dbReference type="SAM" id="Phobius"/>
    </source>
</evidence>
<name>A0A5B9D9X9_9ARCH</name>
<dbReference type="KEGG" id="psyt:DSAG12_01562"/>
<organism evidence="3 4">
    <name type="scientific">Promethearchaeum syntrophicum</name>
    <dbReference type="NCBI Taxonomy" id="2594042"/>
    <lineage>
        <taxon>Archaea</taxon>
        <taxon>Promethearchaeati</taxon>
        <taxon>Promethearchaeota</taxon>
        <taxon>Promethearchaeia</taxon>
        <taxon>Promethearchaeales</taxon>
        <taxon>Promethearchaeaceae</taxon>
        <taxon>Promethearchaeum</taxon>
    </lineage>
</organism>
<feature type="transmembrane region" description="Helical" evidence="1">
    <location>
        <begin position="398"/>
        <end position="421"/>
    </location>
</feature>
<evidence type="ECO:0000313" key="3">
    <source>
        <dbReference type="EMBL" id="QEE15735.1"/>
    </source>
</evidence>
<reference evidence="3 4" key="1">
    <citation type="journal article" date="2020" name="Nature">
        <title>Isolation of an archaeon at the prokaryote-eukaryote interface.</title>
        <authorList>
            <person name="Imachi H."/>
            <person name="Nobu M.K."/>
            <person name="Nakahara N."/>
            <person name="Morono Y."/>
            <person name="Ogawara M."/>
            <person name="Takaki Y."/>
            <person name="Takano Y."/>
            <person name="Uematsu K."/>
            <person name="Ikuta T."/>
            <person name="Ito M."/>
            <person name="Matsui Y."/>
            <person name="Miyazaki M."/>
            <person name="Murata K."/>
            <person name="Saito Y."/>
            <person name="Sakai S."/>
            <person name="Song C."/>
            <person name="Tasumi E."/>
            <person name="Yamanaka Y."/>
            <person name="Yamaguchi T."/>
            <person name="Kamagata Y."/>
            <person name="Tamaki H."/>
            <person name="Takai K."/>
        </authorList>
    </citation>
    <scope>NUCLEOTIDE SEQUENCE [LARGE SCALE GENOMIC DNA]</scope>
    <source>
        <strain evidence="3 4">MK-D1</strain>
    </source>
</reference>
<evidence type="ECO:0000313" key="4">
    <source>
        <dbReference type="Proteomes" id="UP000321408"/>
    </source>
</evidence>
<keyword evidence="1" id="KW-0472">Membrane</keyword>
<dbReference type="Pfam" id="PF04235">
    <property type="entry name" value="DUF418"/>
    <property type="match status" value="1"/>
</dbReference>
<feature type="transmembrane region" description="Helical" evidence="1">
    <location>
        <begin position="209"/>
        <end position="227"/>
    </location>
</feature>
<dbReference type="AlphaFoldDB" id="A0A5B9D9X9"/>
<dbReference type="EMBL" id="CP042905">
    <property type="protein sequence ID" value="QEE15735.1"/>
    <property type="molecule type" value="Genomic_DNA"/>
</dbReference>
<accession>A0A5B9D9X9</accession>
<dbReference type="Proteomes" id="UP000321408">
    <property type="component" value="Chromosome"/>
</dbReference>
<feature type="transmembrane region" description="Helical" evidence="1">
    <location>
        <begin position="288"/>
        <end position="306"/>
    </location>
</feature>
<sequence>MSKEKFPRKPEHRKRLLYLDSVRGFCTMIIIVAHAFSHLMFWDMNLIPLEEVSIIAIIILAPVIILATSAPAFVLFSASALSYNFYLDIKEFIKFKSENIPNQKTQIDISFKDPALSRIVKKNLISYLVLLVASLAHVFLFHYGLNWNGRVQRTLLTGILETGSFTSIDYEVFFQTDAIGLIAISGIFNVGLIVLLLRKQGYYKPKRNLLILLGLIIVWYILSPLFHNLLDDLFWQSLNDGRYGITLLLKFIVGPPMSIFPNFAFGFAGIIYGFGFAQEQSRAFFRKLALYFSILFISVSGTLILINGFNLSPESFGLFLPLELQILDFAVIQILVIIFIEIIKYSKKSKNEITKSTRIWQRLGNVTMTAYIFESVLCILNMKWYIPLWEKLPQSSLILHLEVFIFVGMQFALWYGIILLWEKKNFKFSVEWFTKIIRKKLVKNNKKK</sequence>
<reference evidence="3 4" key="2">
    <citation type="journal article" date="2024" name="Int. J. Syst. Evol. Microbiol.">
        <title>Promethearchaeum syntrophicum gen. nov., sp. nov., an anaerobic, obligately syntrophic archaeon, the first isolate of the lineage 'Asgard' archaea, and proposal of the new archaeal phylum Promethearchaeota phyl. nov. and kingdom Promethearchaeati regn. nov.</title>
        <authorList>
            <person name="Imachi H."/>
            <person name="Nobu M.K."/>
            <person name="Kato S."/>
            <person name="Takaki Y."/>
            <person name="Miyazaki M."/>
            <person name="Miyata M."/>
            <person name="Ogawara M."/>
            <person name="Saito Y."/>
            <person name="Sakai S."/>
            <person name="Tahara Y.O."/>
            <person name="Takano Y."/>
            <person name="Tasumi E."/>
            <person name="Uematsu K."/>
            <person name="Yoshimura T."/>
            <person name="Itoh T."/>
            <person name="Ohkuma M."/>
            <person name="Takai K."/>
        </authorList>
    </citation>
    <scope>NUCLEOTIDE SEQUENCE [LARGE SCALE GENOMIC DNA]</scope>
    <source>
        <strain evidence="3 4">MK-D1</strain>
    </source>
</reference>
<keyword evidence="1" id="KW-1133">Transmembrane helix</keyword>
<protein>
    <submittedName>
        <fullName evidence="3">DUF418 domain-containing protein</fullName>
    </submittedName>
</protein>
<feature type="transmembrane region" description="Helical" evidence="1">
    <location>
        <begin position="21"/>
        <end position="42"/>
    </location>
</feature>
<feature type="domain" description="DUF418" evidence="2">
    <location>
        <begin position="278"/>
        <end position="415"/>
    </location>
</feature>
<dbReference type="RefSeq" id="WP_147662636.1">
    <property type="nucleotide sequence ID" value="NZ_CP042905.2"/>
</dbReference>
<feature type="transmembrane region" description="Helical" evidence="1">
    <location>
        <begin position="363"/>
        <end position="386"/>
    </location>
</feature>
<feature type="transmembrane region" description="Helical" evidence="1">
    <location>
        <begin position="326"/>
        <end position="343"/>
    </location>
</feature>
<dbReference type="GeneID" id="41329556"/>
<feature type="transmembrane region" description="Helical" evidence="1">
    <location>
        <begin position="54"/>
        <end position="87"/>
    </location>
</feature>
<keyword evidence="1" id="KW-0812">Transmembrane</keyword>
<feature type="transmembrane region" description="Helical" evidence="1">
    <location>
        <begin position="124"/>
        <end position="145"/>
    </location>
</feature>
<feature type="transmembrane region" description="Helical" evidence="1">
    <location>
        <begin position="247"/>
        <end position="276"/>
    </location>
</feature>
<keyword evidence="4" id="KW-1185">Reference proteome</keyword>
<gene>
    <name evidence="3" type="ORF">DSAG12_01562</name>
</gene>